<feature type="signal peptide" evidence="1">
    <location>
        <begin position="1"/>
        <end position="21"/>
    </location>
</feature>
<organism evidence="2 3">
    <name type="scientific">Porphyromonas catoniae ATCC 51270</name>
    <dbReference type="NCBI Taxonomy" id="887901"/>
    <lineage>
        <taxon>Bacteria</taxon>
        <taxon>Pseudomonadati</taxon>
        <taxon>Bacteroidota</taxon>
        <taxon>Bacteroidia</taxon>
        <taxon>Bacteroidales</taxon>
        <taxon>Porphyromonadaceae</taxon>
        <taxon>Porphyromonas</taxon>
    </lineage>
</organism>
<dbReference type="PATRIC" id="fig|887901.3.peg.734"/>
<evidence type="ECO:0000256" key="1">
    <source>
        <dbReference type="SAM" id="SignalP"/>
    </source>
</evidence>
<evidence type="ECO:0000313" key="3">
    <source>
        <dbReference type="Proteomes" id="UP000023482"/>
    </source>
</evidence>
<comment type="caution">
    <text evidence="2">The sequence shown here is derived from an EMBL/GenBank/DDBJ whole genome shotgun (WGS) entry which is preliminary data.</text>
</comment>
<dbReference type="PROSITE" id="PS51257">
    <property type="entry name" value="PROKAR_LIPOPROTEIN"/>
    <property type="match status" value="1"/>
</dbReference>
<accession>Z4WTG0</accession>
<feature type="chain" id="PRO_5004992135" evidence="1">
    <location>
        <begin position="22"/>
        <end position="400"/>
    </location>
</feature>
<sequence length="400" mass="44235">MMIKRLVFVAFVAFALVGVTACSNGNKKPEEPQPEELGVRKIFTITDRSEENDFAYTGVFKGAERGKSTTFSFPARKGQSLVFTTKFSATKDWFVAPTILFPLFNEDGTPNTGDLTDYISVWDANLFDVSGQRRLYPPASPVRAFWVKSDECLKFSLSYNEPTGMFTATLTNKTQAGKSWNGVFSPGVYSVKNVDPKEDPFSVDAFRYYFLQTRPANPAFEEYILSGNFSKLLSQVKAGTGLNFTFSDPVVVVYQGEGHPIFQLGEKDRGQGIKELIQNGDVKKLAGSLRQVKGVRQVYTDPVQTMRLPDGAKVYYVIGLRNTNDWFLANIEPVGATDGGFMGTQLFDLGVAKDEIPGAGAHQGLYGGKPQPESNPIKLVKTSYPIPSVDKIIEVWLKKL</sequence>
<proteinExistence type="predicted"/>
<dbReference type="EMBL" id="JDFF01000012">
    <property type="protein sequence ID" value="EWC92588.1"/>
    <property type="molecule type" value="Genomic_DNA"/>
</dbReference>
<dbReference type="Proteomes" id="UP000023482">
    <property type="component" value="Unassembled WGS sequence"/>
</dbReference>
<keyword evidence="2" id="KW-0449">Lipoprotein</keyword>
<reference evidence="2 3" key="1">
    <citation type="submission" date="2014-01" db="EMBL/GenBank/DDBJ databases">
        <authorList>
            <person name="Durkin A.S."/>
            <person name="McCorrison J."/>
            <person name="Torralba M."/>
            <person name="Gillis M."/>
            <person name="Haft D.H."/>
            <person name="Methe B."/>
            <person name="Sutton G."/>
            <person name="Nelson K.E."/>
        </authorList>
    </citation>
    <scope>NUCLEOTIDE SEQUENCE [LARGE SCALE GENOMIC DNA]</scope>
    <source>
        <strain evidence="2 3">ATCC 51270</strain>
    </source>
</reference>
<protein>
    <submittedName>
        <fullName evidence="2">Putative lipoprotein</fullName>
    </submittedName>
</protein>
<keyword evidence="1" id="KW-0732">Signal</keyword>
<name>Z4WTG0_9PORP</name>
<evidence type="ECO:0000313" key="2">
    <source>
        <dbReference type="EMBL" id="EWC92588.1"/>
    </source>
</evidence>
<gene>
    <name evidence="2" type="ORF">HMPREF0636_1549</name>
</gene>
<keyword evidence="3" id="KW-1185">Reference proteome</keyword>
<dbReference type="AlphaFoldDB" id="Z4WTG0"/>